<evidence type="ECO:0000313" key="3">
    <source>
        <dbReference type="Proteomes" id="UP000242188"/>
    </source>
</evidence>
<feature type="region of interest" description="Disordered" evidence="1">
    <location>
        <begin position="252"/>
        <end position="331"/>
    </location>
</feature>
<accession>A0A210PSV0</accession>
<feature type="compositionally biased region" description="Basic residues" evidence="1">
    <location>
        <begin position="674"/>
        <end position="686"/>
    </location>
</feature>
<feature type="region of interest" description="Disordered" evidence="1">
    <location>
        <begin position="24"/>
        <end position="126"/>
    </location>
</feature>
<sequence>MTGLVEMASIPSWKHNIMENGRVFDDSGEPGGHSNDKYNNINDIPTWKRSFVNPNSNNSKTRDHVRSSSSSSVDSRSSHVNNNFPHTSAEANGGKVKFNLGGDTTEVSDIKSDREESTSAIETSPKSKVAIDSTHLKHVQSNPFFVELGGVTHPHGKLINDSLPESPQLSRSDSVSTCTTEEEQNDYSPHSGIVEKLRKKFTSLSSHENTLQGAASRLKRYGSLDNLLGRGSLQPEKIEPVILPYQKSYLRGNSQTEGSKRSSTDVKRNSLDGNSLRDDGDVTSTTRVKPALQKPPKILTKKTELVRKDSGSSVEEQKSPKPQVPEMQISSDDIIIIEQPRKSPASQKNVDEQDVKTLKSENEECELPKPNTVSTFRTLFEANTKVNRRKILPDAPRSPKFISASIPKPPVSRSKPQVPQKEKPPVVDKQASKIEMLSSQESGDVKSSLHHPTSTLTPSVSSLSPSGSSSEPIAKVKVSSSDTISPSNSATVVSLQQPDGSPENNFVSKKSSTDSREKQSADSDENVSSIPGKPPKAFDSPMTKKKNIGEMKSIFDSNVIVATGPKPAPVKKARQTVPQNVTLITVEKENKTDTSGSNGTPVQNSVVLDTKMEKTERTTSTDKKKSVAPIPPKIETQQKPKIPVEQKQIFDSSSIIAVSTNDVKAQNQGEKKRAPPRPKAMARKLSHSNSVEEDYTKAAEKEAKVEAEITTPKERSVEPAPKQVEQKVQYELTPKSNISTQNRFTPAVRSNQNNDNNKLKTQGQVESSTSNAGSTPATKTSNFEPVGVLNQKNEELNSASGRPTKGIPTIIANRFLKDRKDVTQESKINDKDDSDDETNYNLVKPSQFRAKGLMNGALSSPVPKKREQPNEETALDRTRKNVIAKKNDSGSSSIDDLIRGKRNSPSAVFNSNMIPAKKPVSTSAASNGVPPLDLSIIEEKKNHPYQEGYIPTKIEPCKIKCIGAGMKGSTQPLAKTRKTKLKISFNDKATATHEYQSENAALHDYLVIHPKEEEEVKKQVEEEEKPVIKLDDFEYADESSDDVTETPRNGGPGDSSIRSNTPLSGAGTFGGYKSKMSVDFEFGMSMNEEPPVASPDPDQIDNSEERDLLPMSENDTFNWTDNSSADLLF</sequence>
<evidence type="ECO:0000256" key="1">
    <source>
        <dbReference type="SAM" id="MobiDB-lite"/>
    </source>
</evidence>
<feature type="compositionally biased region" description="Basic and acidic residues" evidence="1">
    <location>
        <begin position="511"/>
        <end position="521"/>
    </location>
</feature>
<feature type="compositionally biased region" description="Polar residues" evidence="1">
    <location>
        <begin position="1113"/>
        <end position="1129"/>
    </location>
</feature>
<feature type="compositionally biased region" description="Basic and acidic residues" evidence="1">
    <location>
        <begin position="610"/>
        <end position="625"/>
    </location>
</feature>
<feature type="compositionally biased region" description="Basic and acidic residues" evidence="1">
    <location>
        <begin position="815"/>
        <end position="831"/>
    </location>
</feature>
<comment type="caution">
    <text evidence="2">The sequence shown here is derived from an EMBL/GenBank/DDBJ whole genome shotgun (WGS) entry which is preliminary data.</text>
</comment>
<feature type="region of interest" description="Disordered" evidence="1">
    <location>
        <begin position="660"/>
        <end position="880"/>
    </location>
</feature>
<feature type="compositionally biased region" description="Polar residues" evidence="1">
    <location>
        <begin position="593"/>
        <end position="607"/>
    </location>
</feature>
<dbReference type="Proteomes" id="UP000242188">
    <property type="component" value="Unassembled WGS sequence"/>
</dbReference>
<organism evidence="2 3">
    <name type="scientific">Mizuhopecten yessoensis</name>
    <name type="common">Japanese scallop</name>
    <name type="synonym">Patinopecten yessoensis</name>
    <dbReference type="NCBI Taxonomy" id="6573"/>
    <lineage>
        <taxon>Eukaryota</taxon>
        <taxon>Metazoa</taxon>
        <taxon>Spiralia</taxon>
        <taxon>Lophotrochozoa</taxon>
        <taxon>Mollusca</taxon>
        <taxon>Bivalvia</taxon>
        <taxon>Autobranchia</taxon>
        <taxon>Pteriomorphia</taxon>
        <taxon>Pectinida</taxon>
        <taxon>Pectinoidea</taxon>
        <taxon>Pectinidae</taxon>
        <taxon>Mizuhopecten</taxon>
    </lineage>
</organism>
<feature type="compositionally biased region" description="Basic and acidic residues" evidence="1">
    <location>
        <begin position="108"/>
        <end position="117"/>
    </location>
</feature>
<feature type="compositionally biased region" description="Polar residues" evidence="1">
    <location>
        <begin position="734"/>
        <end position="783"/>
    </location>
</feature>
<feature type="compositionally biased region" description="Basic and acidic residues" evidence="1">
    <location>
        <begin position="258"/>
        <end position="280"/>
    </location>
</feature>
<feature type="compositionally biased region" description="Basic and acidic residues" evidence="1">
    <location>
        <begin position="864"/>
        <end position="879"/>
    </location>
</feature>
<dbReference type="AlphaFoldDB" id="A0A210PSV0"/>
<feature type="compositionally biased region" description="Basic and acidic residues" evidence="1">
    <location>
        <begin position="301"/>
        <end position="319"/>
    </location>
</feature>
<feature type="region of interest" description="Disordered" evidence="1">
    <location>
        <begin position="588"/>
        <end position="645"/>
    </location>
</feature>
<feature type="region of interest" description="Disordered" evidence="1">
    <location>
        <begin position="1015"/>
        <end position="1129"/>
    </location>
</feature>
<reference evidence="2 3" key="1">
    <citation type="journal article" date="2017" name="Nat. Ecol. Evol.">
        <title>Scallop genome provides insights into evolution of bilaterian karyotype and development.</title>
        <authorList>
            <person name="Wang S."/>
            <person name="Zhang J."/>
            <person name="Jiao W."/>
            <person name="Li J."/>
            <person name="Xun X."/>
            <person name="Sun Y."/>
            <person name="Guo X."/>
            <person name="Huan P."/>
            <person name="Dong B."/>
            <person name="Zhang L."/>
            <person name="Hu X."/>
            <person name="Sun X."/>
            <person name="Wang J."/>
            <person name="Zhao C."/>
            <person name="Wang Y."/>
            <person name="Wang D."/>
            <person name="Huang X."/>
            <person name="Wang R."/>
            <person name="Lv J."/>
            <person name="Li Y."/>
            <person name="Zhang Z."/>
            <person name="Liu B."/>
            <person name="Lu W."/>
            <person name="Hui Y."/>
            <person name="Liang J."/>
            <person name="Zhou Z."/>
            <person name="Hou R."/>
            <person name="Li X."/>
            <person name="Liu Y."/>
            <person name="Li H."/>
            <person name="Ning X."/>
            <person name="Lin Y."/>
            <person name="Zhao L."/>
            <person name="Xing Q."/>
            <person name="Dou J."/>
            <person name="Li Y."/>
            <person name="Mao J."/>
            <person name="Guo H."/>
            <person name="Dou H."/>
            <person name="Li T."/>
            <person name="Mu C."/>
            <person name="Jiang W."/>
            <person name="Fu Q."/>
            <person name="Fu X."/>
            <person name="Miao Y."/>
            <person name="Liu J."/>
            <person name="Yu Q."/>
            <person name="Li R."/>
            <person name="Liao H."/>
            <person name="Li X."/>
            <person name="Kong Y."/>
            <person name="Jiang Z."/>
            <person name="Chourrout D."/>
            <person name="Li R."/>
            <person name="Bao Z."/>
        </authorList>
    </citation>
    <scope>NUCLEOTIDE SEQUENCE [LARGE SCALE GENOMIC DNA]</scope>
    <source>
        <strain evidence="2 3">PY_sf001</strain>
    </source>
</reference>
<feature type="compositionally biased region" description="Acidic residues" evidence="1">
    <location>
        <begin position="1033"/>
        <end position="1044"/>
    </location>
</feature>
<gene>
    <name evidence="2" type="ORF">KP79_PYT03949</name>
</gene>
<dbReference type="OrthoDB" id="6145253at2759"/>
<name>A0A210PSV0_MIZYE</name>
<feature type="region of interest" description="Disordered" evidence="1">
    <location>
        <begin position="390"/>
        <end position="543"/>
    </location>
</feature>
<protein>
    <submittedName>
        <fullName evidence="2">Uncharacterized protein</fullName>
    </submittedName>
</protein>
<feature type="compositionally biased region" description="Low complexity" evidence="1">
    <location>
        <begin position="67"/>
        <end position="83"/>
    </location>
</feature>
<feature type="compositionally biased region" description="Polar residues" evidence="1">
    <location>
        <begin position="478"/>
        <end position="510"/>
    </location>
</feature>
<feature type="compositionally biased region" description="Low complexity" evidence="1">
    <location>
        <begin position="452"/>
        <end position="470"/>
    </location>
</feature>
<feature type="compositionally biased region" description="Basic and acidic residues" evidence="1">
    <location>
        <begin position="1015"/>
        <end position="1032"/>
    </location>
</feature>
<keyword evidence="3" id="KW-1185">Reference proteome</keyword>
<evidence type="ECO:0000313" key="2">
    <source>
        <dbReference type="EMBL" id="OWF39563.1"/>
    </source>
</evidence>
<dbReference type="EMBL" id="NEDP02005521">
    <property type="protein sequence ID" value="OWF39563.1"/>
    <property type="molecule type" value="Genomic_DNA"/>
</dbReference>
<feature type="compositionally biased region" description="Basic and acidic residues" evidence="1">
    <location>
        <begin position="694"/>
        <end position="717"/>
    </location>
</feature>
<proteinExistence type="predicted"/>
<feature type="compositionally biased region" description="Basic and acidic residues" evidence="1">
    <location>
        <begin position="420"/>
        <end position="432"/>
    </location>
</feature>